<accession>A0A077YVM3</accession>
<dbReference type="EMBL" id="HG805810">
    <property type="protein sequence ID" value="CDW51794.1"/>
    <property type="molecule type" value="Genomic_DNA"/>
</dbReference>
<evidence type="ECO:0000313" key="1">
    <source>
        <dbReference type="EMBL" id="CDW51794.1"/>
    </source>
</evidence>
<name>A0A077YVM3_TRITR</name>
<gene>
    <name evidence="1" type="ORF">TTRE_0000005301</name>
</gene>
<protein>
    <submittedName>
        <fullName evidence="1">Suppression of tumorigenicity 5 protein</fullName>
    </submittedName>
</protein>
<proteinExistence type="predicted"/>
<evidence type="ECO:0000313" key="2">
    <source>
        <dbReference type="Proteomes" id="UP000030665"/>
    </source>
</evidence>
<dbReference type="AlphaFoldDB" id="A0A077YVM3"/>
<reference evidence="1" key="1">
    <citation type="submission" date="2014-01" db="EMBL/GenBank/DDBJ databases">
        <authorList>
            <person name="Aslett M."/>
        </authorList>
    </citation>
    <scope>NUCLEOTIDE SEQUENCE</scope>
</reference>
<keyword evidence="2" id="KW-1185">Reference proteome</keyword>
<sequence length="134" mass="15514">MKEIVDPKNGNFYCITTVLNDYDYNSQVLDDSKKQQLLYRGIAKAIQYDVLNALMESKSPPANKCQYYQRSHVQCFRQNYDNAVRVNIVIETTLTEHQLAAALKELEGKSKDSTYYRFTQSRITPGKMDYYACA</sequence>
<reference evidence="1" key="2">
    <citation type="submission" date="2014-03" db="EMBL/GenBank/DDBJ databases">
        <title>The whipworm genome and dual-species transcriptomics of an intimate host-pathogen interaction.</title>
        <authorList>
            <person name="Foth B.J."/>
            <person name="Tsai I.J."/>
            <person name="Reid A.J."/>
            <person name="Bancroft A.J."/>
            <person name="Nichol S."/>
            <person name="Tracey A."/>
            <person name="Holroyd N."/>
            <person name="Cotton J.A."/>
            <person name="Stanley E.J."/>
            <person name="Zarowiecki M."/>
            <person name="Liu J.Z."/>
            <person name="Huckvale T."/>
            <person name="Cooper P.J."/>
            <person name="Grencis R.K."/>
            <person name="Berriman M."/>
        </authorList>
    </citation>
    <scope>NUCLEOTIDE SEQUENCE [LARGE SCALE GENOMIC DNA]</scope>
</reference>
<organism evidence="1 2">
    <name type="scientific">Trichuris trichiura</name>
    <name type="common">Whipworm</name>
    <name type="synonym">Trichocephalus trichiurus</name>
    <dbReference type="NCBI Taxonomy" id="36087"/>
    <lineage>
        <taxon>Eukaryota</taxon>
        <taxon>Metazoa</taxon>
        <taxon>Ecdysozoa</taxon>
        <taxon>Nematoda</taxon>
        <taxon>Enoplea</taxon>
        <taxon>Dorylaimia</taxon>
        <taxon>Trichinellida</taxon>
        <taxon>Trichuridae</taxon>
        <taxon>Trichuris</taxon>
    </lineage>
</organism>
<dbReference type="OrthoDB" id="5914909at2759"/>
<dbReference type="Proteomes" id="UP000030665">
    <property type="component" value="Unassembled WGS sequence"/>
</dbReference>